<evidence type="ECO:0000313" key="1">
    <source>
        <dbReference type="EMBL" id="AKV66273.1"/>
    </source>
</evidence>
<dbReference type="RefSeq" id="WP_260441291.1">
    <property type="nucleotide sequence ID" value="NZ_CP011339.1"/>
</dbReference>
<keyword evidence="2" id="KW-1185">Reference proteome</keyword>
<proteinExistence type="predicted"/>
<dbReference type="PATRIC" id="fig|1638788.3.peg.1094"/>
<dbReference type="AlphaFoldDB" id="A0A0K1RWX3"/>
<sequence>MLSIAVGSGVMGKWGNGEVGKLSQPYHPKTLSPYLLLTTDS</sequence>
<protein>
    <submittedName>
        <fullName evidence="1">Uncharacterized protein</fullName>
    </submittedName>
</protein>
<evidence type="ECO:0000313" key="2">
    <source>
        <dbReference type="Proteomes" id="UP000068167"/>
    </source>
</evidence>
<dbReference type="EMBL" id="CP011339">
    <property type="protein sequence ID" value="AKV66273.1"/>
    <property type="molecule type" value="Genomic_DNA"/>
</dbReference>
<reference evidence="1 2" key="1">
    <citation type="journal article" date="2016" name="Stand. Genomic Sci.">
        <title>Complete genome sequence and genomic characterization of Microcystis panniformis FACHB 1757 by third-generation sequencing.</title>
        <authorList>
            <person name="Zhang J.Y."/>
            <person name="Guan R."/>
            <person name="Zhang H.J."/>
            <person name="Li H."/>
            <person name="Xiao P."/>
            <person name="Yu G.L."/>
            <person name="Du L."/>
            <person name="Cao D.M."/>
            <person name="Zhu B.C."/>
            <person name="Li R.H."/>
            <person name="Lu Z.H."/>
        </authorList>
    </citation>
    <scope>NUCLEOTIDE SEQUENCE [LARGE SCALE GENOMIC DNA]</scope>
    <source>
        <strain evidence="1 2">FACHB-1757</strain>
    </source>
</reference>
<dbReference type="Proteomes" id="UP000068167">
    <property type="component" value="Chromosome"/>
</dbReference>
<gene>
    <name evidence="1" type="ORF">VL20_1088</name>
</gene>
<organism evidence="1 2">
    <name type="scientific">Microcystis panniformis FACHB-1757</name>
    <dbReference type="NCBI Taxonomy" id="1638788"/>
    <lineage>
        <taxon>Bacteria</taxon>
        <taxon>Bacillati</taxon>
        <taxon>Cyanobacteriota</taxon>
        <taxon>Cyanophyceae</taxon>
        <taxon>Oscillatoriophycideae</taxon>
        <taxon>Chroococcales</taxon>
        <taxon>Microcystaceae</taxon>
        <taxon>Microcystis</taxon>
    </lineage>
</organism>
<name>A0A0K1RWX3_9CHRO</name>
<accession>A0A0K1RWX3</accession>
<dbReference type="KEGG" id="mpk:VL20_1088"/>